<comment type="caution">
    <text evidence="3">The sequence shown here is derived from an EMBL/GenBank/DDBJ whole genome shotgun (WGS) entry which is preliminary data.</text>
</comment>
<evidence type="ECO:0000256" key="2">
    <source>
        <dbReference type="ARBA" id="ARBA00048655"/>
    </source>
</evidence>
<dbReference type="EC" id="2.7.1.172" evidence="1"/>
<dbReference type="Pfam" id="PF03881">
    <property type="entry name" value="Fructosamin_kin"/>
    <property type="match status" value="1"/>
</dbReference>
<dbReference type="SUPFAM" id="SSF56112">
    <property type="entry name" value="Protein kinase-like (PK-like)"/>
    <property type="match status" value="1"/>
</dbReference>
<dbReference type="InterPro" id="IPR016477">
    <property type="entry name" value="Fructo-/Ketosamine-3-kinase"/>
</dbReference>
<comment type="catalytic activity">
    <reaction evidence="2">
        <text>N(6)-D-ribulosyl-L-lysyl-[protein] + ATP = N(6)-(3-O-phospho-D-ribulosyl)-L-lysyl-[protein] + ADP + H(+)</text>
        <dbReference type="Rhea" id="RHEA:48432"/>
        <dbReference type="Rhea" id="RHEA-COMP:12103"/>
        <dbReference type="Rhea" id="RHEA-COMP:12104"/>
        <dbReference type="ChEBI" id="CHEBI:15378"/>
        <dbReference type="ChEBI" id="CHEBI:30616"/>
        <dbReference type="ChEBI" id="CHEBI:90418"/>
        <dbReference type="ChEBI" id="CHEBI:90420"/>
        <dbReference type="ChEBI" id="CHEBI:456216"/>
        <dbReference type="EC" id="2.7.1.172"/>
    </reaction>
    <physiologicalReaction direction="left-to-right" evidence="2">
        <dbReference type="Rhea" id="RHEA:48433"/>
    </physiologicalReaction>
</comment>
<dbReference type="InterPro" id="IPR011009">
    <property type="entry name" value="Kinase-like_dom_sf"/>
</dbReference>
<dbReference type="PANTHER" id="PTHR12149:SF8">
    <property type="entry name" value="PROTEIN-RIBULOSAMINE 3-KINASE"/>
    <property type="match status" value="1"/>
</dbReference>
<reference evidence="3 4" key="1">
    <citation type="submission" date="2023-03" db="EMBL/GenBank/DDBJ databases">
        <title>High-quality genome of Scylla paramamosain provides insights in environmental adaptation.</title>
        <authorList>
            <person name="Zhang L."/>
        </authorList>
    </citation>
    <scope>NUCLEOTIDE SEQUENCE [LARGE SCALE GENOMIC DNA]</scope>
    <source>
        <strain evidence="3">LZ_2023a</strain>
        <tissue evidence="3">Muscle</tissue>
    </source>
</reference>
<evidence type="ECO:0000256" key="1">
    <source>
        <dbReference type="ARBA" id="ARBA00011961"/>
    </source>
</evidence>
<dbReference type="AlphaFoldDB" id="A0AAW0SIY4"/>
<keyword evidence="4" id="KW-1185">Reference proteome</keyword>
<name>A0AAW0SIY4_SCYPA</name>
<gene>
    <name evidence="3" type="ORF">O3P69_012780</name>
</gene>
<evidence type="ECO:0000313" key="3">
    <source>
        <dbReference type="EMBL" id="KAK8375298.1"/>
    </source>
</evidence>
<evidence type="ECO:0000313" key="4">
    <source>
        <dbReference type="Proteomes" id="UP001487740"/>
    </source>
</evidence>
<organism evidence="3 4">
    <name type="scientific">Scylla paramamosain</name>
    <name type="common">Mud crab</name>
    <dbReference type="NCBI Taxonomy" id="85552"/>
    <lineage>
        <taxon>Eukaryota</taxon>
        <taxon>Metazoa</taxon>
        <taxon>Ecdysozoa</taxon>
        <taxon>Arthropoda</taxon>
        <taxon>Crustacea</taxon>
        <taxon>Multicrustacea</taxon>
        <taxon>Malacostraca</taxon>
        <taxon>Eumalacostraca</taxon>
        <taxon>Eucarida</taxon>
        <taxon>Decapoda</taxon>
        <taxon>Pleocyemata</taxon>
        <taxon>Brachyura</taxon>
        <taxon>Eubrachyura</taxon>
        <taxon>Portunoidea</taxon>
        <taxon>Portunidae</taxon>
        <taxon>Portuninae</taxon>
        <taxon>Scylla</taxon>
    </lineage>
</organism>
<dbReference type="Gene3D" id="3.90.1200.10">
    <property type="match status" value="1"/>
</dbReference>
<dbReference type="PANTHER" id="PTHR12149">
    <property type="entry name" value="FRUCTOSAMINE 3 KINASE-RELATED PROTEIN"/>
    <property type="match status" value="1"/>
</dbReference>
<dbReference type="Proteomes" id="UP001487740">
    <property type="component" value="Unassembled WGS sequence"/>
</dbReference>
<accession>A0AAW0SIY4</accession>
<proteinExistence type="predicted"/>
<dbReference type="EMBL" id="JARAKH010000052">
    <property type="protein sequence ID" value="KAK8375298.1"/>
    <property type="molecule type" value="Genomic_DNA"/>
</dbReference>
<sequence length="115" mass="12731">MPQALFIQLPRVSARAARLLIGWERLGLGFASYSGALLKIPQYFSVVEVFPSLLHGDLWSGSAAEMADGPVIFDPAPFYGHHEYDLAIAAMFGGFSQQFWDEYHALIPKTAGWNN</sequence>
<dbReference type="GO" id="GO:0102193">
    <property type="term" value="F:protein-ribulosamine 3-kinase activity"/>
    <property type="evidence" value="ECO:0007669"/>
    <property type="project" value="UniProtKB-EC"/>
</dbReference>
<protein>
    <recommendedName>
        <fullName evidence="1">protein-ribulosamine 3-kinase</fullName>
        <ecNumber evidence="1">2.7.1.172</ecNumber>
    </recommendedName>
</protein>